<dbReference type="EMBL" id="LUUB01000082">
    <property type="protein sequence ID" value="OAF04857.1"/>
    <property type="molecule type" value="Genomic_DNA"/>
</dbReference>
<dbReference type="GO" id="GO:0046872">
    <property type="term" value="F:metal ion binding"/>
    <property type="evidence" value="ECO:0007669"/>
    <property type="project" value="TreeGrafter"/>
</dbReference>
<dbReference type="PANTHER" id="PTHR39569">
    <property type="entry name" value="INORGANIC TRIPHOSPHATASE"/>
    <property type="match status" value="1"/>
</dbReference>
<keyword evidence="4" id="KW-1185">Reference proteome</keyword>
<feature type="domain" description="CHAD" evidence="2">
    <location>
        <begin position="214"/>
        <end position="500"/>
    </location>
</feature>
<dbReference type="SMART" id="SM00880">
    <property type="entry name" value="CHAD"/>
    <property type="match status" value="1"/>
</dbReference>
<dbReference type="CDD" id="cd07756">
    <property type="entry name" value="CYTH-like_Pase_CHAD"/>
    <property type="match status" value="1"/>
</dbReference>
<dbReference type="InterPro" id="IPR007899">
    <property type="entry name" value="CHAD_dom"/>
</dbReference>
<dbReference type="PROSITE" id="PS51707">
    <property type="entry name" value="CYTH"/>
    <property type="match status" value="1"/>
</dbReference>
<dbReference type="Gene3D" id="1.40.20.10">
    <property type="entry name" value="CHAD domain"/>
    <property type="match status" value="1"/>
</dbReference>
<proteinExistence type="predicted"/>
<dbReference type="InterPro" id="IPR023577">
    <property type="entry name" value="CYTH_domain"/>
</dbReference>
<comment type="caution">
    <text evidence="3">The sequence shown here is derived from an EMBL/GenBank/DDBJ whole genome shotgun (WGS) entry which is preliminary data.</text>
</comment>
<name>A0A176YG80_9BRAD</name>
<dbReference type="InterPro" id="IPR033469">
    <property type="entry name" value="CYTH-like_dom_sf"/>
</dbReference>
<dbReference type="PANTHER" id="PTHR39569:SF1">
    <property type="entry name" value="INORGANIC TRIPHOSPHATASE"/>
    <property type="match status" value="1"/>
</dbReference>
<dbReference type="AlphaFoldDB" id="A0A176YG80"/>
<dbReference type="OrthoDB" id="9777271at2"/>
<dbReference type="SMART" id="SM01118">
    <property type="entry name" value="CYTH"/>
    <property type="match status" value="1"/>
</dbReference>
<evidence type="ECO:0008006" key="5">
    <source>
        <dbReference type="Google" id="ProtNLM"/>
    </source>
</evidence>
<protein>
    <recommendedName>
        <fullName evidence="5">Metal-binding protein</fullName>
    </recommendedName>
</protein>
<dbReference type="InterPro" id="IPR039013">
    <property type="entry name" value="YgiF"/>
</dbReference>
<dbReference type="InterPro" id="IPR038186">
    <property type="entry name" value="CHAD_dom_sf"/>
</dbReference>
<dbReference type="PROSITE" id="PS51708">
    <property type="entry name" value="CHAD"/>
    <property type="match status" value="1"/>
</dbReference>
<dbReference type="Pfam" id="PF05235">
    <property type="entry name" value="CHAD"/>
    <property type="match status" value="1"/>
</dbReference>
<evidence type="ECO:0000259" key="1">
    <source>
        <dbReference type="PROSITE" id="PS51707"/>
    </source>
</evidence>
<evidence type="ECO:0000313" key="4">
    <source>
        <dbReference type="Proteomes" id="UP000076959"/>
    </source>
</evidence>
<feature type="domain" description="CYTH" evidence="1">
    <location>
        <begin position="2"/>
        <end position="199"/>
    </location>
</feature>
<dbReference type="GO" id="GO:0050355">
    <property type="term" value="F:inorganic triphosphate phosphatase activity"/>
    <property type="evidence" value="ECO:0007669"/>
    <property type="project" value="InterPro"/>
</dbReference>
<dbReference type="SUPFAM" id="SSF55154">
    <property type="entry name" value="CYTH-like phosphatases"/>
    <property type="match status" value="1"/>
</dbReference>
<dbReference type="Gene3D" id="2.40.320.10">
    <property type="entry name" value="Hypothetical Protein Pfu-838710-001"/>
    <property type="match status" value="1"/>
</dbReference>
<evidence type="ECO:0000313" key="3">
    <source>
        <dbReference type="EMBL" id="OAF04857.1"/>
    </source>
</evidence>
<reference evidence="3 4" key="1">
    <citation type="submission" date="2016-03" db="EMBL/GenBank/DDBJ databases">
        <title>Draft Genome Sequence of the Strain BR 10245 (Bradyrhizobium sp.) isolated from nodules of Centrolobium paraense.</title>
        <authorList>
            <person name="Simoes-Araujo J.L.Sr."/>
            <person name="Barauna A.C."/>
            <person name="Silva K."/>
            <person name="Zilli J.E."/>
        </authorList>
    </citation>
    <scope>NUCLEOTIDE SEQUENCE [LARGE SCALE GENOMIC DNA]</scope>
    <source>
        <strain evidence="3 4">BR 10245</strain>
    </source>
</reference>
<dbReference type="RefSeq" id="WP_063705139.1">
    <property type="nucleotide sequence ID" value="NZ_LUUB01000082.1"/>
</dbReference>
<dbReference type="Proteomes" id="UP000076959">
    <property type="component" value="Unassembled WGS sequence"/>
</dbReference>
<evidence type="ECO:0000259" key="2">
    <source>
        <dbReference type="PROSITE" id="PS51708"/>
    </source>
</evidence>
<dbReference type="Pfam" id="PF01928">
    <property type="entry name" value="CYTH"/>
    <property type="match status" value="1"/>
</dbReference>
<accession>A0A176YG80</accession>
<gene>
    <name evidence="3" type="ORF">AYJ54_23675</name>
</gene>
<organism evidence="3 4">
    <name type="scientific">Bradyrhizobium centrolobii</name>
    <dbReference type="NCBI Taxonomy" id="1505087"/>
    <lineage>
        <taxon>Bacteria</taxon>
        <taxon>Pseudomonadati</taxon>
        <taxon>Pseudomonadota</taxon>
        <taxon>Alphaproteobacteria</taxon>
        <taxon>Hyphomicrobiales</taxon>
        <taxon>Nitrobacteraceae</taxon>
        <taxon>Bradyrhizobium</taxon>
    </lineage>
</organism>
<sequence length="501" mass="56304">MAVEAELKFHVPARHLAALAKGRVPGGKAGTRAGSDLLSTYFDTAKCKLKRHGLTLRVRRDGHKHVQTVKSANGAQFGRDEWESEIQDDTPQLGKADGTPLEPIASKKLRRKLKPVFETSVRRITLPIRAGRSEIELAIDRGRIIAGPRSSPIAEFELELKSGRSVDLFRMAKTLERKSQAELDLRSKSDRGYALARGEEHPVMFADGIMLDVDMSADDAFRIVARATARHFSGNANAVRNGDAEGIHQMRVGLRRLRAAISLFSKVLSGAGREKIKTELKWLTNELAPARELDVFVKDNIEPASRDALLSRGGKAIKKEFSERRERAFERARRAVDSERFRALLIDTLHWIESDRTVAPDQGKAKIGKFARDLLHRRIKKARNDGRHLDQMSPPERHKFRIRIKKIRYALEFFDSLFADKDEQKQLARLSKHSKKIQDALGSLNDFIAHRKMAIDAALHAPRRNGRAGAFASGVVIGREDRAVKPLMATAAREVRALERF</sequence>
<dbReference type="STRING" id="1505087.AYJ54_23675"/>